<gene>
    <name evidence="1" type="ORF">R5W23_000388</name>
</gene>
<name>A0ABU5EW56_9BACT</name>
<accession>A0ABU5EW56</accession>
<dbReference type="Proteomes" id="UP001272242">
    <property type="component" value="Unassembled WGS sequence"/>
</dbReference>
<reference evidence="2" key="1">
    <citation type="journal article" date="2023" name="Mar. Drugs">
        <title>Gemmata algarum, a Novel Planctomycete Isolated from an Algal Mat, Displays Antimicrobial Activity.</title>
        <authorList>
            <person name="Kumar G."/>
            <person name="Kallscheuer N."/>
            <person name="Kashif M."/>
            <person name="Ahamad S."/>
            <person name="Jagadeeshwari U."/>
            <person name="Pannikurungottu S."/>
            <person name="Haufschild T."/>
            <person name="Kabuu M."/>
            <person name="Sasikala C."/>
            <person name="Jogler C."/>
            <person name="Ramana C."/>
        </authorList>
    </citation>
    <scope>NUCLEOTIDE SEQUENCE [LARGE SCALE GENOMIC DNA]</scope>
    <source>
        <strain evidence="2">JC673</strain>
    </source>
</reference>
<proteinExistence type="predicted"/>
<keyword evidence="2" id="KW-1185">Reference proteome</keyword>
<dbReference type="RefSeq" id="WP_320686163.1">
    <property type="nucleotide sequence ID" value="NZ_JAXBLV010000110.1"/>
</dbReference>
<comment type="caution">
    <text evidence="1">The sequence shown here is derived from an EMBL/GenBank/DDBJ whole genome shotgun (WGS) entry which is preliminary data.</text>
</comment>
<sequence>MSYEVRCACGQTREASAANAGASLLCVCGRAIEVPPLHQLRLAAGEAVLSAAVRVEALLLKGLLPGTRECSVCFRETGDVVHVAVECERGRMTTASGTPREQAAAGCLLGALIGGLPGLIAANRMMKQTEVEGPKQIGQDVAFTLPLPVCVDCRFDLDERQSLVRALRAIPDYAALLDRYPAALLRLVG</sequence>
<evidence type="ECO:0000313" key="1">
    <source>
        <dbReference type="EMBL" id="MDY3559396.1"/>
    </source>
</evidence>
<dbReference type="EMBL" id="JAXBLV010000110">
    <property type="protein sequence ID" value="MDY3559396.1"/>
    <property type="molecule type" value="Genomic_DNA"/>
</dbReference>
<evidence type="ECO:0000313" key="2">
    <source>
        <dbReference type="Proteomes" id="UP001272242"/>
    </source>
</evidence>
<organism evidence="1 2">
    <name type="scientific">Gemmata algarum</name>
    <dbReference type="NCBI Taxonomy" id="2975278"/>
    <lineage>
        <taxon>Bacteria</taxon>
        <taxon>Pseudomonadati</taxon>
        <taxon>Planctomycetota</taxon>
        <taxon>Planctomycetia</taxon>
        <taxon>Gemmatales</taxon>
        <taxon>Gemmataceae</taxon>
        <taxon>Gemmata</taxon>
    </lineage>
</organism>
<protein>
    <submittedName>
        <fullName evidence="1">Uncharacterized protein</fullName>
    </submittedName>
</protein>